<dbReference type="InterPro" id="IPR028564">
    <property type="entry name" value="MT_TRM10-typ"/>
</dbReference>
<evidence type="ECO:0000256" key="3">
    <source>
        <dbReference type="ARBA" id="ARBA00022679"/>
    </source>
</evidence>
<dbReference type="GO" id="GO:0000049">
    <property type="term" value="F:tRNA binding"/>
    <property type="evidence" value="ECO:0007669"/>
    <property type="project" value="TreeGrafter"/>
</dbReference>
<evidence type="ECO:0000313" key="11">
    <source>
        <dbReference type="Proteomes" id="UP000271098"/>
    </source>
</evidence>
<evidence type="ECO:0000256" key="7">
    <source>
        <dbReference type="ARBA" id="ARBA00048434"/>
    </source>
</evidence>
<evidence type="ECO:0000256" key="6">
    <source>
        <dbReference type="ARBA" id="ARBA00023274"/>
    </source>
</evidence>
<keyword evidence="2" id="KW-0489">Methyltransferase</keyword>
<evidence type="ECO:0000259" key="9">
    <source>
        <dbReference type="PROSITE" id="PS51675"/>
    </source>
</evidence>
<feature type="compositionally biased region" description="Polar residues" evidence="8">
    <location>
        <begin position="652"/>
        <end position="674"/>
    </location>
</feature>
<dbReference type="SUPFAM" id="SSF143800">
    <property type="entry name" value="L28p-like"/>
    <property type="match status" value="1"/>
</dbReference>
<evidence type="ECO:0000256" key="1">
    <source>
        <dbReference type="ARBA" id="ARBA00012797"/>
    </source>
</evidence>
<name>A0A183DRN1_9BILA</name>
<dbReference type="WBParaSite" id="GPUH_0001138501-mRNA-1">
    <property type="protein sequence ID" value="GPUH_0001138501-mRNA-1"/>
    <property type="gene ID" value="GPUH_0001138501"/>
</dbReference>
<evidence type="ECO:0000313" key="12">
    <source>
        <dbReference type="WBParaSite" id="GPUH_0001138501-mRNA-1"/>
    </source>
</evidence>
<dbReference type="AlphaFoldDB" id="A0A183DRN1"/>
<keyword evidence="6" id="KW-0687">Ribonucleoprotein</keyword>
<sequence length="674" mass="77810">MSTLSLAKNLKAVASLAPRPVVTWDRAERIRRNREIWDNKQSIVHRLPLHYQKRYWQYVLSEAAPVHYRKPTSRYEWDPKRRTMIETEDYPIIGFHPPEADRGLWGGETVVKGYVESRPFTRKKILPRHWIPHFFFPRLKNVVVYSEILNKHMKVVVTERTCRLIDKHFGLDSYLLETPEIDIASRLGNRLKREILLTLAKGTYYPDDQERHDFIKRKYAKFVIPVEEAEWIGLDLNEACRKQQEIEESVKPEPEKYKFELELVKRLASGDEDPDKDEIVKELESESVVAEKAKKLMSSAKNLIIFFVKRMEEEAETAGEASKCDACINDSSAIAEAICGAKEPDPQPAGTDLSEQKRVSKRQARRLRKEELRLSKKRERRVQEKLKKKAKHAAQREAGCIPTKRARIREVSLLQICFIPIGFDLALLEAAKRYLAGNASALKMHKQRVAIDMSFENLMRPKDIRHLFVQLAHAYAVNRRAKNPLQFSVVGFSGPQNKQFFDNPNNHHWDVIFEERPLDVVFEKSEIVYLTADSENSLETLDSSKVYVIGGLLDHNSLKGHCLKLATEKGYAHARLPIGEHIALQTRKVLTVNQVFEILLRYTENQSWVNSFLDVIPRRKGVIEISSCLKNKNETEDGDADKRSEENDDQKSTTNVKEPLESSCSEESTLNDVC</sequence>
<dbReference type="InterPro" id="IPR007356">
    <property type="entry name" value="tRNA_m1G_MeTrfase_euk"/>
</dbReference>
<accession>A0A183DRN1</accession>
<evidence type="ECO:0000256" key="8">
    <source>
        <dbReference type="SAM" id="MobiDB-lite"/>
    </source>
</evidence>
<dbReference type="GO" id="GO:0005840">
    <property type="term" value="C:ribosome"/>
    <property type="evidence" value="ECO:0007669"/>
    <property type="project" value="UniProtKB-KW"/>
</dbReference>
<keyword evidence="3" id="KW-0808">Transferase</keyword>
<feature type="domain" description="SAM-dependent MTase TRM10-type" evidence="9">
    <location>
        <begin position="431"/>
        <end position="623"/>
    </location>
</feature>
<organism evidence="12">
    <name type="scientific">Gongylonema pulchrum</name>
    <dbReference type="NCBI Taxonomy" id="637853"/>
    <lineage>
        <taxon>Eukaryota</taxon>
        <taxon>Metazoa</taxon>
        <taxon>Ecdysozoa</taxon>
        <taxon>Nematoda</taxon>
        <taxon>Chromadorea</taxon>
        <taxon>Rhabditida</taxon>
        <taxon>Spirurina</taxon>
        <taxon>Spiruromorpha</taxon>
        <taxon>Spiruroidea</taxon>
        <taxon>Gongylonematidae</taxon>
        <taxon>Gongylonema</taxon>
    </lineage>
</organism>
<dbReference type="EMBL" id="UYRT01078514">
    <property type="protein sequence ID" value="VDN18690.1"/>
    <property type="molecule type" value="Genomic_DNA"/>
</dbReference>
<dbReference type="EC" id="2.1.1.221" evidence="1"/>
<evidence type="ECO:0000256" key="5">
    <source>
        <dbReference type="ARBA" id="ARBA00022980"/>
    </source>
</evidence>
<dbReference type="PANTHER" id="PTHR13563:SF13">
    <property type="entry name" value="TRNA METHYLTRANSFERASE 10 HOMOLOG A"/>
    <property type="match status" value="1"/>
</dbReference>
<dbReference type="Gene3D" id="3.40.1280.30">
    <property type="match status" value="1"/>
</dbReference>
<dbReference type="GO" id="GO:0052905">
    <property type="term" value="F:tRNA (guanosine(9)-N1)-methyltransferase activity"/>
    <property type="evidence" value="ECO:0007669"/>
    <property type="project" value="UniProtKB-EC"/>
</dbReference>
<proteinExistence type="predicted"/>
<keyword evidence="11" id="KW-1185">Reference proteome</keyword>
<evidence type="ECO:0000256" key="2">
    <source>
        <dbReference type="ARBA" id="ARBA00022603"/>
    </source>
</evidence>
<dbReference type="InterPro" id="IPR038459">
    <property type="entry name" value="MT_TRM10-typ_sf"/>
</dbReference>
<dbReference type="InterPro" id="IPR034704">
    <property type="entry name" value="Ribosomal_bL28/bL31-like_sf"/>
</dbReference>
<feature type="region of interest" description="Disordered" evidence="8">
    <location>
        <begin position="633"/>
        <end position="674"/>
    </location>
</feature>
<reference evidence="10 11" key="2">
    <citation type="submission" date="2018-11" db="EMBL/GenBank/DDBJ databases">
        <authorList>
            <consortium name="Pathogen Informatics"/>
        </authorList>
    </citation>
    <scope>NUCLEOTIDE SEQUENCE [LARGE SCALE GENOMIC DNA]</scope>
</reference>
<dbReference type="GO" id="GO:1990904">
    <property type="term" value="C:ribonucleoprotein complex"/>
    <property type="evidence" value="ECO:0007669"/>
    <property type="project" value="UniProtKB-KW"/>
</dbReference>
<feature type="compositionally biased region" description="Basic and acidic residues" evidence="8">
    <location>
        <begin position="633"/>
        <end position="651"/>
    </location>
</feature>
<keyword evidence="4" id="KW-0949">S-adenosyl-L-methionine</keyword>
<feature type="region of interest" description="Disordered" evidence="8">
    <location>
        <begin position="341"/>
        <end position="366"/>
    </location>
</feature>
<dbReference type="Proteomes" id="UP000271098">
    <property type="component" value="Unassembled WGS sequence"/>
</dbReference>
<dbReference type="PANTHER" id="PTHR13563">
    <property type="entry name" value="TRNA (GUANINE-9-) METHYLTRANSFERASE"/>
    <property type="match status" value="1"/>
</dbReference>
<reference evidence="12" key="1">
    <citation type="submission" date="2016-06" db="UniProtKB">
        <authorList>
            <consortium name="WormBaseParasite"/>
        </authorList>
    </citation>
    <scope>IDENTIFICATION</scope>
</reference>
<evidence type="ECO:0000256" key="4">
    <source>
        <dbReference type="ARBA" id="ARBA00022691"/>
    </source>
</evidence>
<gene>
    <name evidence="10" type="ORF">GPUH_LOCUS11372</name>
</gene>
<dbReference type="PROSITE" id="PS51675">
    <property type="entry name" value="SAM_MT_TRM10"/>
    <property type="match status" value="1"/>
</dbReference>
<dbReference type="CDD" id="cd18101">
    <property type="entry name" value="Trm10euk_A"/>
    <property type="match status" value="1"/>
</dbReference>
<protein>
    <recommendedName>
        <fullName evidence="1">tRNA (guanine(9)-N(1))-methyltransferase</fullName>
        <ecNumber evidence="1">2.1.1.221</ecNumber>
    </recommendedName>
</protein>
<dbReference type="OrthoDB" id="361870at2759"/>
<dbReference type="GO" id="GO:0005654">
    <property type="term" value="C:nucleoplasm"/>
    <property type="evidence" value="ECO:0007669"/>
    <property type="project" value="TreeGrafter"/>
</dbReference>
<comment type="catalytic activity">
    <reaction evidence="7">
        <text>guanosine(9) in tRNA + S-adenosyl-L-methionine = N(1)-methylguanosine(9) in tRNA + S-adenosyl-L-homocysteine + H(+)</text>
        <dbReference type="Rhea" id="RHEA:43156"/>
        <dbReference type="Rhea" id="RHEA-COMP:10367"/>
        <dbReference type="Rhea" id="RHEA-COMP:10368"/>
        <dbReference type="ChEBI" id="CHEBI:15378"/>
        <dbReference type="ChEBI" id="CHEBI:57856"/>
        <dbReference type="ChEBI" id="CHEBI:59789"/>
        <dbReference type="ChEBI" id="CHEBI:73542"/>
        <dbReference type="ChEBI" id="CHEBI:74269"/>
        <dbReference type="EC" id="2.1.1.221"/>
    </reaction>
</comment>
<dbReference type="GO" id="GO:0002939">
    <property type="term" value="P:tRNA N1-guanine methylation"/>
    <property type="evidence" value="ECO:0007669"/>
    <property type="project" value="TreeGrafter"/>
</dbReference>
<evidence type="ECO:0000313" key="10">
    <source>
        <dbReference type="EMBL" id="VDN18690.1"/>
    </source>
</evidence>
<keyword evidence="5" id="KW-0689">Ribosomal protein</keyword>